<evidence type="ECO:0000313" key="2">
    <source>
        <dbReference type="Proteomes" id="UP000762676"/>
    </source>
</evidence>
<organism evidence="1 2">
    <name type="scientific">Elysia marginata</name>
    <dbReference type="NCBI Taxonomy" id="1093978"/>
    <lineage>
        <taxon>Eukaryota</taxon>
        <taxon>Metazoa</taxon>
        <taxon>Spiralia</taxon>
        <taxon>Lophotrochozoa</taxon>
        <taxon>Mollusca</taxon>
        <taxon>Gastropoda</taxon>
        <taxon>Heterobranchia</taxon>
        <taxon>Euthyneura</taxon>
        <taxon>Panpulmonata</taxon>
        <taxon>Sacoglossa</taxon>
        <taxon>Placobranchoidea</taxon>
        <taxon>Plakobranchidae</taxon>
        <taxon>Elysia</taxon>
    </lineage>
</organism>
<reference evidence="1 2" key="1">
    <citation type="journal article" date="2021" name="Elife">
        <title>Chloroplast acquisition without the gene transfer in kleptoplastic sea slugs, Plakobranchus ocellatus.</title>
        <authorList>
            <person name="Maeda T."/>
            <person name="Takahashi S."/>
            <person name="Yoshida T."/>
            <person name="Shimamura S."/>
            <person name="Takaki Y."/>
            <person name="Nagai Y."/>
            <person name="Toyoda A."/>
            <person name="Suzuki Y."/>
            <person name="Arimoto A."/>
            <person name="Ishii H."/>
            <person name="Satoh N."/>
            <person name="Nishiyama T."/>
            <person name="Hasebe M."/>
            <person name="Maruyama T."/>
            <person name="Minagawa J."/>
            <person name="Obokata J."/>
            <person name="Shigenobu S."/>
        </authorList>
    </citation>
    <scope>NUCLEOTIDE SEQUENCE [LARGE SCALE GENOMIC DNA]</scope>
</reference>
<name>A0AAV4H9X4_9GAST</name>
<dbReference type="EMBL" id="BMAT01008881">
    <property type="protein sequence ID" value="GFR94247.1"/>
    <property type="molecule type" value="Genomic_DNA"/>
</dbReference>
<accession>A0AAV4H9X4</accession>
<dbReference type="Proteomes" id="UP000762676">
    <property type="component" value="Unassembled WGS sequence"/>
</dbReference>
<evidence type="ECO:0000313" key="1">
    <source>
        <dbReference type="EMBL" id="GFR94247.1"/>
    </source>
</evidence>
<sequence>MATRGSRIPPRYLRLETLEATVESCGTVSGARWAGLQTPRPFSYWLERPEGWNRPAVTSDRSLTRSRLCPQVNIRDVGSSGKNIDTWCDTVGIFCIMC</sequence>
<dbReference type="AlphaFoldDB" id="A0AAV4H9X4"/>
<proteinExistence type="predicted"/>
<protein>
    <submittedName>
        <fullName evidence="1">Uncharacterized protein</fullName>
    </submittedName>
</protein>
<gene>
    <name evidence="1" type="ORF">ElyMa_004397900</name>
</gene>
<comment type="caution">
    <text evidence="1">The sequence shown here is derived from an EMBL/GenBank/DDBJ whole genome shotgun (WGS) entry which is preliminary data.</text>
</comment>
<keyword evidence="2" id="KW-1185">Reference proteome</keyword>